<dbReference type="Gene3D" id="3.90.550.10">
    <property type="entry name" value="Spore Coat Polysaccharide Biosynthesis Protein SpsA, Chain A"/>
    <property type="match status" value="1"/>
</dbReference>
<accession>A0AB36R1L5</accession>
<sequence length="356" mass="39640">MTVKSHQLLQHNRATMPAPISVGSQHGPAPEVSFIVCTRNRVAVLEPCIKSIQAACRARPAFAAELVVVDNGSTDRTAERLASIAELSDIPLKAICEPRPGLAAARNAGLARARGRVLVFVDDDCQVHGDYLSDLQRHYTTGERVVRGGRVEIGDARDLPFTIKRSPVRERLTSDVHPGGFVLGCNMTMHRDVAARIGLFDERFGAGGPLRSAEDTDYLVRAVLLGIPVEYVPDMTIFHHHGRRDRKAIEKLHRDYSMGNGGLCLKHIRRAPWLLRHFYWAVRSAFRELVKGPAFDRELKLSHWPIVVMNMLGAAKFAVLLLARWPQAPQVRRDQQAQDQQAQDQQANAEARVNTP</sequence>
<dbReference type="GO" id="GO:0016740">
    <property type="term" value="F:transferase activity"/>
    <property type="evidence" value="ECO:0007669"/>
    <property type="project" value="UniProtKB-KW"/>
</dbReference>
<dbReference type="RefSeq" id="WP_095489206.1">
    <property type="nucleotide sequence ID" value="NZ_CP088151.1"/>
</dbReference>
<dbReference type="InterPro" id="IPR050834">
    <property type="entry name" value="Glycosyltransf_2"/>
</dbReference>
<gene>
    <name evidence="4" type="ORF">CIT25_32630</name>
</gene>
<dbReference type="AlphaFoldDB" id="A0AB36R1L5"/>
<keyword evidence="2" id="KW-0472">Membrane</keyword>
<keyword evidence="5" id="KW-1185">Reference proteome</keyword>
<protein>
    <submittedName>
        <fullName evidence="4">Glycosyl transferase</fullName>
    </submittedName>
</protein>
<dbReference type="Pfam" id="PF00535">
    <property type="entry name" value="Glycos_transf_2"/>
    <property type="match status" value="1"/>
</dbReference>
<evidence type="ECO:0000259" key="3">
    <source>
        <dbReference type="Pfam" id="PF00535"/>
    </source>
</evidence>
<feature type="compositionally biased region" description="Low complexity" evidence="1">
    <location>
        <begin position="337"/>
        <end position="356"/>
    </location>
</feature>
<name>A0AB36R1L5_9HYPH</name>
<organism evidence="4 5">
    <name type="scientific">Mesorhizobium mediterraneum</name>
    <dbReference type="NCBI Taxonomy" id="43617"/>
    <lineage>
        <taxon>Bacteria</taxon>
        <taxon>Pseudomonadati</taxon>
        <taxon>Pseudomonadota</taxon>
        <taxon>Alphaproteobacteria</taxon>
        <taxon>Hyphomicrobiales</taxon>
        <taxon>Phyllobacteriaceae</taxon>
        <taxon>Mesorhizobium</taxon>
    </lineage>
</organism>
<evidence type="ECO:0000256" key="1">
    <source>
        <dbReference type="SAM" id="MobiDB-lite"/>
    </source>
</evidence>
<dbReference type="InterPro" id="IPR029044">
    <property type="entry name" value="Nucleotide-diphossugar_trans"/>
</dbReference>
<keyword evidence="2" id="KW-0812">Transmembrane</keyword>
<proteinExistence type="predicted"/>
<feature type="domain" description="Glycosyltransferase 2-like" evidence="3">
    <location>
        <begin position="33"/>
        <end position="196"/>
    </location>
</feature>
<keyword evidence="4" id="KW-0808">Transferase</keyword>
<dbReference type="SUPFAM" id="SSF53448">
    <property type="entry name" value="Nucleotide-diphospho-sugar transferases"/>
    <property type="match status" value="1"/>
</dbReference>
<dbReference type="PANTHER" id="PTHR43685">
    <property type="entry name" value="GLYCOSYLTRANSFERASE"/>
    <property type="match status" value="1"/>
</dbReference>
<reference evidence="5" key="1">
    <citation type="submission" date="2017-08" db="EMBL/GenBank/DDBJ databases">
        <title>Mesorhizobium wenxinae sp. nov., a novel rhizobial species isolated from root nodules of chickpea (Cicer arietinum L.).</title>
        <authorList>
            <person name="Zhang J."/>
        </authorList>
    </citation>
    <scope>NUCLEOTIDE SEQUENCE [LARGE SCALE GENOMIC DNA]</scope>
    <source>
        <strain evidence="5">USDA 3392</strain>
    </source>
</reference>
<dbReference type="InterPro" id="IPR001173">
    <property type="entry name" value="Glyco_trans_2-like"/>
</dbReference>
<comment type="caution">
    <text evidence="4">The sequence shown here is derived from an EMBL/GenBank/DDBJ whole genome shotgun (WGS) entry which is preliminary data.</text>
</comment>
<evidence type="ECO:0000313" key="4">
    <source>
        <dbReference type="EMBL" id="PAP98465.1"/>
    </source>
</evidence>
<dbReference type="EMBL" id="NPKI01000046">
    <property type="protein sequence ID" value="PAP98465.1"/>
    <property type="molecule type" value="Genomic_DNA"/>
</dbReference>
<dbReference type="Proteomes" id="UP000216215">
    <property type="component" value="Unassembled WGS sequence"/>
</dbReference>
<evidence type="ECO:0000256" key="2">
    <source>
        <dbReference type="SAM" id="Phobius"/>
    </source>
</evidence>
<evidence type="ECO:0000313" key="5">
    <source>
        <dbReference type="Proteomes" id="UP000216215"/>
    </source>
</evidence>
<dbReference type="PANTHER" id="PTHR43685:SF3">
    <property type="entry name" value="SLR2126 PROTEIN"/>
    <property type="match status" value="1"/>
</dbReference>
<feature type="transmembrane region" description="Helical" evidence="2">
    <location>
        <begin position="304"/>
        <end position="323"/>
    </location>
</feature>
<keyword evidence="2" id="KW-1133">Transmembrane helix</keyword>
<feature type="region of interest" description="Disordered" evidence="1">
    <location>
        <begin position="331"/>
        <end position="356"/>
    </location>
</feature>